<keyword evidence="2" id="KW-1185">Reference proteome</keyword>
<protein>
    <submittedName>
        <fullName evidence="1">Uncharacterized protein</fullName>
    </submittedName>
</protein>
<evidence type="ECO:0000313" key="2">
    <source>
        <dbReference type="Proteomes" id="UP000283644"/>
    </source>
</evidence>
<comment type="caution">
    <text evidence="1">The sequence shown here is derived from an EMBL/GenBank/DDBJ whole genome shotgun (WGS) entry which is preliminary data.</text>
</comment>
<dbReference type="OrthoDB" id="4543339at2"/>
<name>A0A417XSW7_9ACTN</name>
<dbReference type="Gene3D" id="3.40.830.10">
    <property type="entry name" value="LigB-like"/>
    <property type="match status" value="1"/>
</dbReference>
<dbReference type="RefSeq" id="WP_118928801.1">
    <property type="nucleotide sequence ID" value="NZ_QXGH01000044.1"/>
</dbReference>
<dbReference type="Proteomes" id="UP000283644">
    <property type="component" value="Unassembled WGS sequence"/>
</dbReference>
<reference evidence="1 2" key="1">
    <citation type="submission" date="2018-09" db="EMBL/GenBank/DDBJ databases">
        <title>Genome sequencing of Nocardioides immobilis CCTCC AB 2017083 for comparison to Nocardioides silvaticus.</title>
        <authorList>
            <person name="Li C."/>
            <person name="Wang G."/>
        </authorList>
    </citation>
    <scope>NUCLEOTIDE SEQUENCE [LARGE SCALE GENOMIC DNA]</scope>
    <source>
        <strain evidence="1 2">CCTCC AB 2017083</strain>
    </source>
</reference>
<dbReference type="EMBL" id="QXGH01000044">
    <property type="protein sequence ID" value="RHW23594.1"/>
    <property type="molecule type" value="Genomic_DNA"/>
</dbReference>
<accession>A0A417XSW7</accession>
<organism evidence="1 2">
    <name type="scientific">Nocardioides immobilis</name>
    <dbReference type="NCBI Taxonomy" id="2049295"/>
    <lineage>
        <taxon>Bacteria</taxon>
        <taxon>Bacillati</taxon>
        <taxon>Actinomycetota</taxon>
        <taxon>Actinomycetes</taxon>
        <taxon>Propionibacteriales</taxon>
        <taxon>Nocardioidaceae</taxon>
        <taxon>Nocardioides</taxon>
    </lineage>
</organism>
<proteinExistence type="predicted"/>
<evidence type="ECO:0000313" key="1">
    <source>
        <dbReference type="EMBL" id="RHW23594.1"/>
    </source>
</evidence>
<sequence length="164" mass="17508">MKIALVPGVPALLPSYSSIEDPVADLRKACLAAVTDLGPRVRVVTGQDPGLRVARHLVAEAGAEESADEPTGILVVGNGSAKRTSKAPGDFDERAEVFDDDLRRALLEPLPTALSAIDARLAEEMWADVEGIRTLGELLTPADTAEVAYDAAPYGVQYWVISWR</sequence>
<gene>
    <name evidence="1" type="ORF">D0Z08_28995</name>
</gene>
<dbReference type="AlphaFoldDB" id="A0A417XSW7"/>